<dbReference type="FunFam" id="3.80.30.20:FF:000001">
    <property type="entry name" value="tRNA-2-methylthio-N(6)-dimethylallyladenosine synthase 2"/>
    <property type="match status" value="1"/>
</dbReference>
<comment type="catalytic activity">
    <reaction evidence="8">
        <text>L-aspartate(89)-[ribosomal protein uS12]-hydrogen + (sulfur carrier)-SH + AH2 + 2 S-adenosyl-L-methionine = 3-methylsulfanyl-L-aspartate(89)-[ribosomal protein uS12]-hydrogen + (sulfur carrier)-H + 5'-deoxyadenosine + L-methionine + A + S-adenosyl-L-homocysteine + 2 H(+)</text>
        <dbReference type="Rhea" id="RHEA:37087"/>
        <dbReference type="Rhea" id="RHEA-COMP:10460"/>
        <dbReference type="Rhea" id="RHEA-COMP:10461"/>
        <dbReference type="Rhea" id="RHEA-COMP:14737"/>
        <dbReference type="Rhea" id="RHEA-COMP:14739"/>
        <dbReference type="ChEBI" id="CHEBI:13193"/>
        <dbReference type="ChEBI" id="CHEBI:15378"/>
        <dbReference type="ChEBI" id="CHEBI:17319"/>
        <dbReference type="ChEBI" id="CHEBI:17499"/>
        <dbReference type="ChEBI" id="CHEBI:29917"/>
        <dbReference type="ChEBI" id="CHEBI:29961"/>
        <dbReference type="ChEBI" id="CHEBI:57844"/>
        <dbReference type="ChEBI" id="CHEBI:57856"/>
        <dbReference type="ChEBI" id="CHEBI:59789"/>
        <dbReference type="ChEBI" id="CHEBI:64428"/>
        <dbReference type="ChEBI" id="CHEBI:73599"/>
        <dbReference type="EC" id="2.8.4.4"/>
    </reaction>
</comment>
<dbReference type="Gene3D" id="3.40.50.12160">
    <property type="entry name" value="Methylthiotransferase, N-terminal domain"/>
    <property type="match status" value="1"/>
</dbReference>
<feature type="domain" description="MTTase N-terminal" evidence="10">
    <location>
        <begin position="9"/>
        <end position="124"/>
    </location>
</feature>
<proteinExistence type="inferred from homology"/>
<dbReference type="InterPro" id="IPR007197">
    <property type="entry name" value="rSAM"/>
</dbReference>
<dbReference type="KEGG" id="grl:LPB144_05775"/>
<comment type="similarity">
    <text evidence="8">Belongs to the methylthiotransferase family. RimO subfamily.</text>
</comment>
<evidence type="ECO:0000256" key="8">
    <source>
        <dbReference type="HAMAP-Rule" id="MF_01865"/>
    </source>
</evidence>
<feature type="binding site" evidence="8">
    <location>
        <position position="18"/>
    </location>
    <ligand>
        <name>[4Fe-4S] cluster</name>
        <dbReference type="ChEBI" id="CHEBI:49883"/>
        <label>1</label>
    </ligand>
</feature>
<dbReference type="PROSITE" id="PS51918">
    <property type="entry name" value="RADICAL_SAM"/>
    <property type="match status" value="1"/>
</dbReference>
<dbReference type="SFLD" id="SFLDG01082">
    <property type="entry name" value="B12-binding_domain_containing"/>
    <property type="match status" value="1"/>
</dbReference>
<dbReference type="PROSITE" id="PS01278">
    <property type="entry name" value="MTTASE_RADICAL"/>
    <property type="match status" value="1"/>
</dbReference>
<evidence type="ECO:0000259" key="10">
    <source>
        <dbReference type="PROSITE" id="PS51449"/>
    </source>
</evidence>
<protein>
    <recommendedName>
        <fullName evidence="8">Ribosomal protein uS12 methylthiotransferase RimO</fullName>
        <shortName evidence="8">uS12 MTTase</shortName>
        <shortName evidence="8">uS12 methylthiotransferase</shortName>
        <ecNumber evidence="8">2.8.4.4</ecNumber>
    </recommendedName>
    <alternativeName>
        <fullName evidence="8">Ribosomal protein uS12 (aspartate-C(3))-methylthiotransferase</fullName>
    </alternativeName>
    <alternativeName>
        <fullName evidence="8">Ribosome maturation factor RimO</fullName>
    </alternativeName>
</protein>
<dbReference type="InterPro" id="IPR002792">
    <property type="entry name" value="TRAM_dom"/>
</dbReference>
<reference evidence="12 13" key="1">
    <citation type="submission" date="2016-11" db="EMBL/GenBank/DDBJ databases">
        <title>Gramella sp. LPB0144 isolated from marine environment.</title>
        <authorList>
            <person name="Kim E."/>
            <person name="Yi H."/>
        </authorList>
    </citation>
    <scope>NUCLEOTIDE SEQUENCE [LARGE SCALE GENOMIC DNA]</scope>
    <source>
        <strain evidence="12 13">LPB0144</strain>
    </source>
</reference>
<dbReference type="InterPro" id="IPR013848">
    <property type="entry name" value="Methylthiotransferase_N"/>
</dbReference>
<dbReference type="PROSITE" id="PS50926">
    <property type="entry name" value="TRAM"/>
    <property type="match status" value="1"/>
</dbReference>
<dbReference type="InterPro" id="IPR005839">
    <property type="entry name" value="Methylthiotransferase"/>
</dbReference>
<keyword evidence="13" id="KW-1185">Reference proteome</keyword>
<dbReference type="Pfam" id="PF00919">
    <property type="entry name" value="UPF0004"/>
    <property type="match status" value="1"/>
</dbReference>
<dbReference type="EC" id="2.8.4.4" evidence="8"/>
<dbReference type="Gene3D" id="3.80.30.20">
    <property type="entry name" value="tm_1862 like domain"/>
    <property type="match status" value="1"/>
</dbReference>
<evidence type="ECO:0000313" key="12">
    <source>
        <dbReference type="EMBL" id="APG59949.1"/>
    </source>
</evidence>
<evidence type="ECO:0000256" key="1">
    <source>
        <dbReference type="ARBA" id="ARBA00022485"/>
    </source>
</evidence>
<dbReference type="AlphaFoldDB" id="A0A1L3J481"/>
<accession>A0A1L3J481</accession>
<gene>
    <name evidence="8" type="primary">rimO</name>
    <name evidence="12" type="ORF">LPB144_05775</name>
</gene>
<dbReference type="SFLD" id="SFLDF00274">
    <property type="entry name" value="ribosomal_protein_S12_methylth"/>
    <property type="match status" value="1"/>
</dbReference>
<name>A0A1L3J481_9FLAO</name>
<dbReference type="InterPro" id="IPR005840">
    <property type="entry name" value="Ribosomal_uS12_MeSTrfase_RimO"/>
</dbReference>
<dbReference type="Pfam" id="PF18693">
    <property type="entry name" value="TRAM_2"/>
    <property type="match status" value="1"/>
</dbReference>
<keyword evidence="12" id="KW-0687">Ribonucleoprotein</keyword>
<dbReference type="SMART" id="SM00729">
    <property type="entry name" value="Elp3"/>
    <property type="match status" value="1"/>
</dbReference>
<feature type="binding site" evidence="8">
    <location>
        <position position="148"/>
    </location>
    <ligand>
        <name>[4Fe-4S] cluster</name>
        <dbReference type="ChEBI" id="CHEBI:49883"/>
        <label>2</label>
        <note>4Fe-4S-S-AdoMet</note>
    </ligand>
</feature>
<dbReference type="GO" id="GO:0005840">
    <property type="term" value="C:ribosome"/>
    <property type="evidence" value="ECO:0007669"/>
    <property type="project" value="UniProtKB-KW"/>
</dbReference>
<dbReference type="InterPro" id="IPR006638">
    <property type="entry name" value="Elp3/MiaA/NifB-like_rSAM"/>
</dbReference>
<evidence type="ECO:0000256" key="4">
    <source>
        <dbReference type="ARBA" id="ARBA00022691"/>
    </source>
</evidence>
<evidence type="ECO:0000256" key="3">
    <source>
        <dbReference type="ARBA" id="ARBA00022679"/>
    </source>
</evidence>
<keyword evidence="1 8" id="KW-0004">4Fe-4S</keyword>
<feature type="domain" description="TRAM" evidence="9">
    <location>
        <begin position="367"/>
        <end position="434"/>
    </location>
</feature>
<feature type="binding site" evidence="8">
    <location>
        <position position="155"/>
    </location>
    <ligand>
        <name>[4Fe-4S] cluster</name>
        <dbReference type="ChEBI" id="CHEBI:49883"/>
        <label>2</label>
        <note>4Fe-4S-S-AdoMet</note>
    </ligand>
</feature>
<keyword evidence="5 8" id="KW-0479">Metal-binding</keyword>
<evidence type="ECO:0000259" key="11">
    <source>
        <dbReference type="PROSITE" id="PS51918"/>
    </source>
</evidence>
<dbReference type="GO" id="GO:0006400">
    <property type="term" value="P:tRNA modification"/>
    <property type="evidence" value="ECO:0007669"/>
    <property type="project" value="InterPro"/>
</dbReference>
<evidence type="ECO:0000256" key="6">
    <source>
        <dbReference type="ARBA" id="ARBA00023004"/>
    </source>
</evidence>
<evidence type="ECO:0000256" key="5">
    <source>
        <dbReference type="ARBA" id="ARBA00022723"/>
    </source>
</evidence>
<dbReference type="InterPro" id="IPR012340">
    <property type="entry name" value="NA-bd_OB-fold"/>
</dbReference>
<dbReference type="HAMAP" id="MF_01865">
    <property type="entry name" value="MTTase_RimO"/>
    <property type="match status" value="1"/>
</dbReference>
<dbReference type="GO" id="GO:0051539">
    <property type="term" value="F:4 iron, 4 sulfur cluster binding"/>
    <property type="evidence" value="ECO:0007669"/>
    <property type="project" value="UniProtKB-UniRule"/>
</dbReference>
<dbReference type="GO" id="GO:0046872">
    <property type="term" value="F:metal ion binding"/>
    <property type="evidence" value="ECO:0007669"/>
    <property type="project" value="UniProtKB-KW"/>
</dbReference>
<dbReference type="SFLD" id="SFLDS00029">
    <property type="entry name" value="Radical_SAM"/>
    <property type="match status" value="1"/>
</dbReference>
<evidence type="ECO:0000256" key="7">
    <source>
        <dbReference type="ARBA" id="ARBA00023014"/>
    </source>
</evidence>
<comment type="subcellular location">
    <subcellularLocation>
        <location evidence="8">Cytoplasm</location>
    </subcellularLocation>
</comment>
<keyword evidence="4 8" id="KW-0949">S-adenosyl-L-methionine</keyword>
<dbReference type="RefSeq" id="WP_072552599.1">
    <property type="nucleotide sequence ID" value="NZ_CP018153.1"/>
</dbReference>
<dbReference type="SFLD" id="SFLDG01061">
    <property type="entry name" value="methylthiotransferase"/>
    <property type="match status" value="1"/>
</dbReference>
<dbReference type="GO" id="GO:0035599">
    <property type="term" value="F:aspartic acid methylthiotransferase activity"/>
    <property type="evidence" value="ECO:0007669"/>
    <property type="project" value="TreeGrafter"/>
</dbReference>
<feature type="domain" description="Radical SAM core" evidence="11">
    <location>
        <begin position="134"/>
        <end position="365"/>
    </location>
</feature>
<dbReference type="NCBIfam" id="TIGR00089">
    <property type="entry name" value="MiaB/RimO family radical SAM methylthiotransferase"/>
    <property type="match status" value="1"/>
</dbReference>
<keyword evidence="12" id="KW-0689">Ribosomal protein</keyword>
<dbReference type="InterPro" id="IPR038135">
    <property type="entry name" value="Methylthiotransferase_N_sf"/>
</dbReference>
<feature type="binding site" evidence="8">
    <location>
        <position position="152"/>
    </location>
    <ligand>
        <name>[4Fe-4S] cluster</name>
        <dbReference type="ChEBI" id="CHEBI:49883"/>
        <label>2</label>
        <note>4Fe-4S-S-AdoMet</note>
    </ligand>
</feature>
<dbReference type="Proteomes" id="UP000182510">
    <property type="component" value="Chromosome"/>
</dbReference>
<comment type="function">
    <text evidence="8">Catalyzes the methylthiolation of an aspartic acid residue of ribosomal protein uS12.</text>
</comment>
<keyword evidence="3 8" id="KW-0808">Transferase</keyword>
<evidence type="ECO:0000256" key="2">
    <source>
        <dbReference type="ARBA" id="ARBA00022490"/>
    </source>
</evidence>
<dbReference type="GO" id="GO:0005829">
    <property type="term" value="C:cytosol"/>
    <property type="evidence" value="ECO:0007669"/>
    <property type="project" value="TreeGrafter"/>
</dbReference>
<dbReference type="InterPro" id="IPR023404">
    <property type="entry name" value="rSAM_horseshoe"/>
</dbReference>
<keyword evidence="7 8" id="KW-0411">Iron-sulfur</keyword>
<dbReference type="STRING" id="1913577.LPB144_05775"/>
<dbReference type="CDD" id="cd01335">
    <property type="entry name" value="Radical_SAM"/>
    <property type="match status" value="1"/>
</dbReference>
<comment type="cofactor">
    <cofactor evidence="8">
        <name>[4Fe-4S] cluster</name>
        <dbReference type="ChEBI" id="CHEBI:49883"/>
    </cofactor>
    <text evidence="8">Binds 2 [4Fe-4S] clusters. One cluster is coordinated with 3 cysteines and an exchangeable S-adenosyl-L-methionine.</text>
</comment>
<dbReference type="OrthoDB" id="9805215at2"/>
<keyword evidence="2 8" id="KW-0963">Cytoplasm</keyword>
<dbReference type="PANTHER" id="PTHR43837:SF1">
    <property type="entry name" value="RIBOSOMAL PROTEIN US12 METHYLTHIOTRANSFERASE RIMO"/>
    <property type="match status" value="1"/>
</dbReference>
<dbReference type="EMBL" id="CP018153">
    <property type="protein sequence ID" value="APG59949.1"/>
    <property type="molecule type" value="Genomic_DNA"/>
</dbReference>
<evidence type="ECO:0000259" key="9">
    <source>
        <dbReference type="PROSITE" id="PS50926"/>
    </source>
</evidence>
<dbReference type="NCBIfam" id="TIGR01125">
    <property type="entry name" value="30S ribosomal protein S12 methylthiotransferase RimO"/>
    <property type="match status" value="1"/>
</dbReference>
<dbReference type="InterPro" id="IPR058240">
    <property type="entry name" value="rSAM_sf"/>
</dbReference>
<sequence>MRTKSLKKNRINVVTLGCSKNVYDSEVLMGQLKANEKDVVHEGEGNIVVINTCGFIDNAKEQSVNTILEFVEKKEQGDVDKVFVTGCLSERYKPDLQKEIPNVDQYFGTTELPGLLKALEADYKHELIGERLTTTPKNYAYLKIAEGCDRPCSFCAIPLMRGGHKSTPIEHLVEEARKLAANGVKELILIAQDLTYYGLDLYKKRNLAELLENLVKVEGIEWIRLHYAFPTGFPMDVLEVMKREPKICNYLDIPLQHISDDLLKSMRRGTTHEKTTNLLKEFRKTVPEMAIRTTLIVGYPGETEEHFQELKEWVKEMRFERLGCFTYSHEENTHAYNLEDDVPQEVKQDRANEIMEIQSQISWELNQAKIGETFKVVIDRKEGNYFIGRTEFDSPDVDNEVLIDATSVYLKTGDYYDVKINDAADFDLYGEALNVTAEKPKRKEIKVKTM</sequence>
<feature type="binding site" evidence="8">
    <location>
        <position position="87"/>
    </location>
    <ligand>
        <name>[4Fe-4S] cluster</name>
        <dbReference type="ChEBI" id="CHEBI:49883"/>
        <label>1</label>
    </ligand>
</feature>
<organism evidence="12 13">
    <name type="scientific">Christiangramia salexigens</name>
    <dbReference type="NCBI Taxonomy" id="1913577"/>
    <lineage>
        <taxon>Bacteria</taxon>
        <taxon>Pseudomonadati</taxon>
        <taxon>Bacteroidota</taxon>
        <taxon>Flavobacteriia</taxon>
        <taxon>Flavobacteriales</taxon>
        <taxon>Flavobacteriaceae</taxon>
        <taxon>Christiangramia</taxon>
    </lineage>
</organism>
<dbReference type="InterPro" id="IPR020612">
    <property type="entry name" value="Methylthiotransferase_CS"/>
</dbReference>
<keyword evidence="6 8" id="KW-0408">Iron</keyword>
<evidence type="ECO:0000313" key="13">
    <source>
        <dbReference type="Proteomes" id="UP000182510"/>
    </source>
</evidence>
<dbReference type="PROSITE" id="PS51449">
    <property type="entry name" value="MTTASE_N"/>
    <property type="match status" value="1"/>
</dbReference>
<dbReference type="Pfam" id="PF04055">
    <property type="entry name" value="Radical_SAM"/>
    <property type="match status" value="1"/>
</dbReference>
<dbReference type="SUPFAM" id="SSF102114">
    <property type="entry name" value="Radical SAM enzymes"/>
    <property type="match status" value="1"/>
</dbReference>
<dbReference type="Gene3D" id="2.40.50.140">
    <property type="entry name" value="Nucleic acid-binding proteins"/>
    <property type="match status" value="1"/>
</dbReference>
<dbReference type="PANTHER" id="PTHR43837">
    <property type="entry name" value="RIBOSOMAL PROTEIN S12 METHYLTHIOTRANSFERASE RIMO"/>
    <property type="match status" value="1"/>
</dbReference>
<dbReference type="GO" id="GO:0103039">
    <property type="term" value="F:protein methylthiotransferase activity"/>
    <property type="evidence" value="ECO:0007669"/>
    <property type="project" value="UniProtKB-EC"/>
</dbReference>
<feature type="binding site" evidence="8">
    <location>
        <position position="53"/>
    </location>
    <ligand>
        <name>[4Fe-4S] cluster</name>
        <dbReference type="ChEBI" id="CHEBI:49883"/>
        <label>1</label>
    </ligand>
</feature>